<dbReference type="eggNOG" id="COG4654">
    <property type="taxonomic scope" value="Bacteria"/>
</dbReference>
<keyword evidence="3 6" id="KW-0479">Metal-binding</keyword>
<dbReference type="HOGENOM" id="CLU_025668_0_0_10"/>
<dbReference type="PRINTS" id="PR00606">
    <property type="entry name" value="CYTCHROMECID"/>
</dbReference>
<name>A3I194_9BACT</name>
<protein>
    <submittedName>
        <fullName evidence="9">Probable large, multifunctional secreted protein</fullName>
    </submittedName>
</protein>
<keyword evidence="7" id="KW-0732">Signal</keyword>
<evidence type="ECO:0000313" key="9">
    <source>
        <dbReference type="EMBL" id="EAZ79560.1"/>
    </source>
</evidence>
<dbReference type="RefSeq" id="WP_008199703.1">
    <property type="nucleotide sequence ID" value="NZ_CM001023.1"/>
</dbReference>
<dbReference type="InterPro" id="IPR036909">
    <property type="entry name" value="Cyt_c-like_dom_sf"/>
</dbReference>
<dbReference type="SUPFAM" id="SSF63829">
    <property type="entry name" value="Calcium-dependent phosphotriesterase"/>
    <property type="match status" value="1"/>
</dbReference>
<evidence type="ECO:0000256" key="6">
    <source>
        <dbReference type="PIRSR" id="PIRSR602324-1"/>
    </source>
</evidence>
<dbReference type="InterPro" id="IPR002324">
    <property type="entry name" value="Cyt_c_ID"/>
</dbReference>
<proteinExistence type="predicted"/>
<reference evidence="9 10" key="1">
    <citation type="journal article" date="2011" name="J. Bacteriol.">
        <title>Complete genome sequence of Algoriphagus sp. PR1, bacterial prey of a colony-forming choanoflagellate.</title>
        <authorList>
            <person name="Alegado R.A."/>
            <person name="Ferriera S."/>
            <person name="Nusbaum C."/>
            <person name="Young S.K."/>
            <person name="Zeng Q."/>
            <person name="Imamovic A."/>
            <person name="Fairclough S.R."/>
            <person name="King N."/>
        </authorList>
    </citation>
    <scope>NUCLEOTIDE SEQUENCE [LARGE SCALE GENOMIC DNA]</scope>
    <source>
        <strain evidence="9 10">PR1</strain>
    </source>
</reference>
<evidence type="ECO:0000313" key="10">
    <source>
        <dbReference type="Proteomes" id="UP000003919"/>
    </source>
</evidence>
<dbReference type="InterPro" id="IPR011042">
    <property type="entry name" value="6-blade_b-propeller_TolB-like"/>
</dbReference>
<organism evidence="9 10">
    <name type="scientific">Algoriphagus machipongonensis</name>
    <dbReference type="NCBI Taxonomy" id="388413"/>
    <lineage>
        <taxon>Bacteria</taxon>
        <taxon>Pseudomonadati</taxon>
        <taxon>Bacteroidota</taxon>
        <taxon>Cytophagia</taxon>
        <taxon>Cytophagales</taxon>
        <taxon>Cyclobacteriaceae</taxon>
        <taxon>Algoriphagus</taxon>
    </lineage>
</organism>
<accession>A3I194</accession>
<evidence type="ECO:0000256" key="2">
    <source>
        <dbReference type="ARBA" id="ARBA00022617"/>
    </source>
</evidence>
<dbReference type="Pfam" id="PF00034">
    <property type="entry name" value="Cytochrom_C"/>
    <property type="match status" value="1"/>
</dbReference>
<dbReference type="GO" id="GO:0009055">
    <property type="term" value="F:electron transfer activity"/>
    <property type="evidence" value="ECO:0007669"/>
    <property type="project" value="InterPro"/>
</dbReference>
<comment type="PTM">
    <text evidence="6">Binds 1 heme c group covalently per subunit.</text>
</comment>
<evidence type="ECO:0000256" key="1">
    <source>
        <dbReference type="ARBA" id="ARBA00022448"/>
    </source>
</evidence>
<dbReference type="eggNOG" id="COG2133">
    <property type="taxonomic scope" value="Bacteria"/>
</dbReference>
<evidence type="ECO:0000259" key="8">
    <source>
        <dbReference type="PROSITE" id="PS51007"/>
    </source>
</evidence>
<keyword evidence="2 6" id="KW-0349">Heme</keyword>
<evidence type="ECO:0000256" key="4">
    <source>
        <dbReference type="ARBA" id="ARBA00022982"/>
    </source>
</evidence>
<dbReference type="SUPFAM" id="SSF46626">
    <property type="entry name" value="Cytochrome c"/>
    <property type="match status" value="1"/>
</dbReference>
<feature type="binding site" description="covalent" evidence="6">
    <location>
        <position position="575"/>
    </location>
    <ligand>
        <name>heme c</name>
        <dbReference type="ChEBI" id="CHEBI:61717"/>
    </ligand>
</feature>
<feature type="domain" description="Cytochrome c" evidence="8">
    <location>
        <begin position="561"/>
        <end position="644"/>
    </location>
</feature>
<feature type="binding site" description="covalent" evidence="6">
    <location>
        <position position="579"/>
    </location>
    <ligand>
        <name>heme c</name>
        <dbReference type="ChEBI" id="CHEBI:61717"/>
    </ligand>
</feature>
<feature type="chain" id="PRO_5002653593" evidence="7">
    <location>
        <begin position="30"/>
        <end position="646"/>
    </location>
</feature>
<dbReference type="GO" id="GO:0005506">
    <property type="term" value="F:iron ion binding"/>
    <property type="evidence" value="ECO:0007669"/>
    <property type="project" value="InterPro"/>
</dbReference>
<evidence type="ECO:0000256" key="7">
    <source>
        <dbReference type="SAM" id="SignalP"/>
    </source>
</evidence>
<dbReference type="GO" id="GO:0020037">
    <property type="term" value="F:heme binding"/>
    <property type="evidence" value="ECO:0007669"/>
    <property type="project" value="InterPro"/>
</dbReference>
<dbReference type="AlphaFoldDB" id="A3I194"/>
<feature type="signal peptide" evidence="7">
    <location>
        <begin position="1"/>
        <end position="29"/>
    </location>
</feature>
<dbReference type="PANTHER" id="PTHR33546:SF1">
    <property type="entry name" value="LARGE, MULTIFUNCTIONAL SECRETED PROTEIN"/>
    <property type="match status" value="1"/>
</dbReference>
<dbReference type="InterPro" id="IPR009056">
    <property type="entry name" value="Cyt_c-like_dom"/>
</dbReference>
<evidence type="ECO:0000256" key="5">
    <source>
        <dbReference type="ARBA" id="ARBA00023004"/>
    </source>
</evidence>
<dbReference type="Gene3D" id="1.10.760.10">
    <property type="entry name" value="Cytochrome c-like domain"/>
    <property type="match status" value="1"/>
</dbReference>
<keyword evidence="1" id="KW-0813">Transport</keyword>
<keyword evidence="5 6" id="KW-0408">Iron</keyword>
<comment type="caution">
    <text evidence="9">The sequence shown here is derived from an EMBL/GenBank/DDBJ whole genome shotgun (WGS) entry which is preliminary data.</text>
</comment>
<keyword evidence="4" id="KW-0249">Electron transport</keyword>
<sequence length="646" mass="71050">MKTLLKNKFTKIAFGLAAIIQLMPGHVEAQESPKEEDFFKIMRVTAPEGTLLEVGGLTVLPNGDLGVATRRGDVFIVENPTSPRPFFRKFASGLHEILGLVYEDGAFYLAQRGELTKLVDTDQDGKADLYETVYAWPLSAHYHEYSFGPKVGPDGSFYVSANVAFGNQEWWRGESRVPMRGWIMKINRDGSMEPYATGMRSPAGLGMLGDQLVYTENQGDYMGSGGLWFIDKGDFTGHPAGLAWTGREDSPLKLTVEEFNQVVDPQKVPNGNGGYLKPENVVDAPYITNAQAKEKLPDLKLPAIWLPHGIQGISNSEPILIPEGTFGPFEGQVLIGDQGQSKIMRVILEEVNGVMQGASIDFRSGFQSGILRMAWAPDNSLFIGETNRGWGSAGEANEGLQRLVWNHNIPFEMRTVKAQPDGFLVEFTKPVDKASAEDLTSYAVESFTYKYHPVYGSPPVDIKELEILGVEVAEDGMSARIAVDGLRPYFVHKISLNGVRAVDGSFSLVHPDAYYTLNQIPSGSKMVIKPKPEPVKESKPAPKVVAKATEKVEVAAKTAIPSDAEIKTLLAKNTCTACHTTDKKVVGPPFKQIAERGYTPEKIVELIYNPQPENWPDYATPMAPMPQVKKEDALKIARWINSLNGN</sequence>
<dbReference type="Gene3D" id="2.120.10.30">
    <property type="entry name" value="TolB, C-terminal domain"/>
    <property type="match status" value="1"/>
</dbReference>
<dbReference type="EMBL" id="AAXU02000001">
    <property type="protein sequence ID" value="EAZ79560.1"/>
    <property type="molecule type" value="Genomic_DNA"/>
</dbReference>
<dbReference type="PANTHER" id="PTHR33546">
    <property type="entry name" value="LARGE, MULTIFUNCTIONAL SECRETED PROTEIN-RELATED"/>
    <property type="match status" value="1"/>
</dbReference>
<feature type="binding site" description="covalent" evidence="6">
    <location>
        <position position="622"/>
    </location>
    <ligand>
        <name>heme c</name>
        <dbReference type="ChEBI" id="CHEBI:61717"/>
    </ligand>
</feature>
<gene>
    <name evidence="9" type="ORF">ALPR1_08048</name>
</gene>
<evidence type="ECO:0000256" key="3">
    <source>
        <dbReference type="ARBA" id="ARBA00022723"/>
    </source>
</evidence>
<dbReference type="STRING" id="388413.ALPR1_08048"/>
<dbReference type="PROSITE" id="PS51007">
    <property type="entry name" value="CYTC"/>
    <property type="match status" value="1"/>
</dbReference>
<keyword evidence="10" id="KW-1185">Reference proteome</keyword>
<dbReference type="Proteomes" id="UP000003919">
    <property type="component" value="Unassembled WGS sequence"/>
</dbReference>